<dbReference type="InterPro" id="IPR029058">
    <property type="entry name" value="AB_hydrolase_fold"/>
</dbReference>
<dbReference type="Proteomes" id="UP000791080">
    <property type="component" value="Unassembled WGS sequence"/>
</dbReference>
<dbReference type="PANTHER" id="PTHR33428">
    <property type="entry name" value="CHLOROPHYLLASE-2, CHLOROPLASTIC"/>
    <property type="match status" value="1"/>
</dbReference>
<dbReference type="EMBL" id="AUBJ02000001">
    <property type="protein sequence ID" value="MCP2331199.1"/>
    <property type="molecule type" value="Genomic_DNA"/>
</dbReference>
<evidence type="ECO:0000313" key="1">
    <source>
        <dbReference type="EMBL" id="MCP2331199.1"/>
    </source>
</evidence>
<keyword evidence="1" id="KW-0378">Hydrolase</keyword>
<reference evidence="1 2" key="1">
    <citation type="submission" date="2013-07" db="EMBL/GenBank/DDBJ databases">
        <authorList>
            <consortium name="DOE Joint Genome Institute"/>
            <person name="Reeve W."/>
            <person name="Huntemann M."/>
            <person name="Han J."/>
            <person name="Chen A."/>
            <person name="Kyrpides N."/>
            <person name="Mavromatis K."/>
            <person name="Markowitz V."/>
            <person name="Palaniappan K."/>
            <person name="Ivanova N."/>
            <person name="Schaumberg A."/>
            <person name="Pati A."/>
            <person name="Liolios K."/>
            <person name="Nordberg H.P."/>
            <person name="Cantor M.N."/>
            <person name="Hua S.X."/>
            <person name="Woyke T."/>
        </authorList>
    </citation>
    <scope>NUCLEOTIDE SEQUENCE [LARGE SCALE GENOMIC DNA]</scope>
    <source>
        <strain evidence="1 2">DSM 43889</strain>
    </source>
</reference>
<proteinExistence type="predicted"/>
<protein>
    <submittedName>
        <fullName evidence="1">Dienelactone hydrolase</fullName>
    </submittedName>
</protein>
<reference evidence="1 2" key="2">
    <citation type="submission" date="2022-06" db="EMBL/GenBank/DDBJ databases">
        <title>Genomic Encyclopedia of Type Strains, Phase I: the one thousand microbial genomes (KMG-I) project.</title>
        <authorList>
            <person name="Kyrpides N."/>
        </authorList>
    </citation>
    <scope>NUCLEOTIDE SEQUENCE [LARGE SCALE GENOMIC DNA]</scope>
    <source>
        <strain evidence="1 2">DSM 43889</strain>
    </source>
</reference>
<dbReference type="SUPFAM" id="SSF53474">
    <property type="entry name" value="alpha/beta-Hydrolases"/>
    <property type="match status" value="1"/>
</dbReference>
<dbReference type="Pfam" id="PF07224">
    <property type="entry name" value="Chlorophyllase"/>
    <property type="match status" value="1"/>
</dbReference>
<organism evidence="1 2">
    <name type="scientific">Actinoalloteichus caeruleus DSM 43889</name>
    <dbReference type="NCBI Taxonomy" id="1120930"/>
    <lineage>
        <taxon>Bacteria</taxon>
        <taxon>Bacillati</taxon>
        <taxon>Actinomycetota</taxon>
        <taxon>Actinomycetes</taxon>
        <taxon>Pseudonocardiales</taxon>
        <taxon>Pseudonocardiaceae</taxon>
        <taxon>Actinoalloteichus</taxon>
        <taxon>Actinoalloteichus cyanogriseus</taxon>
    </lineage>
</organism>
<gene>
    <name evidence="1" type="ORF">G443_001469</name>
</gene>
<keyword evidence="2" id="KW-1185">Reference proteome</keyword>
<dbReference type="GO" id="GO:0016787">
    <property type="term" value="F:hydrolase activity"/>
    <property type="evidence" value="ECO:0007669"/>
    <property type="project" value="UniProtKB-KW"/>
</dbReference>
<dbReference type="InterPro" id="IPR017395">
    <property type="entry name" value="Chlorophyllase-like"/>
</dbReference>
<dbReference type="RefSeq" id="WP_051314355.1">
    <property type="nucleotide sequence ID" value="NZ_AUBJ02000001.1"/>
</dbReference>
<evidence type="ECO:0000313" key="2">
    <source>
        <dbReference type="Proteomes" id="UP000791080"/>
    </source>
</evidence>
<dbReference type="PANTHER" id="PTHR33428:SF14">
    <property type="entry name" value="CARBOXYLESTERASE TYPE B DOMAIN-CONTAINING PROTEIN"/>
    <property type="match status" value="1"/>
</dbReference>
<comment type="caution">
    <text evidence="1">The sequence shown here is derived from an EMBL/GenBank/DDBJ whole genome shotgun (WGS) entry which is preliminary data.</text>
</comment>
<name>A0ABT1JG68_ACTCY</name>
<accession>A0ABT1JG68</accession>
<sequence length="313" mass="33742">MPAPDTVAPNTVPAPTPITSVEPVVLPAPERGDDLRVRVSAPVSGTGLPVIVLAHGFGKSMSSYDPLVDFWAAHGFVVIQPTFLDSRTLGLTPDDPRYPNIWRIRVQDVGRVLDELDHLLTAVPGLADRVDRDRTAVAGHSWGGQTVSMLLGARVLGPDGRPGPSHTDSRVKAGVLLATTGIGGDDLTPFAREHFSFMSPDFDELTTPTLVVAGDQDQSALSTRGPDWFTDVHHRSPGAQALLTLFGGEHMLGGIHAYDAEDTTDESPERVALVRRACWAYLRHALGIDDIAWRRVRAELAETTDPIGHIVDK</sequence>
<dbReference type="Gene3D" id="3.40.50.1820">
    <property type="entry name" value="alpha/beta hydrolase"/>
    <property type="match status" value="1"/>
</dbReference>